<dbReference type="AlphaFoldDB" id="A0A7U7G668"/>
<comment type="caution">
    <text evidence="1">The sequence shown here is derived from an EMBL/GenBank/DDBJ whole genome shotgun (WGS) entry which is preliminary data.</text>
</comment>
<accession>A0A7U7G668</accession>
<reference evidence="1 2" key="2">
    <citation type="journal article" date="2014" name="PLoS ONE">
        <title>Evolution of mitochondria reconstructed from the energy metabolism of living bacteria.</title>
        <authorList>
            <person name="Degli Esposti M."/>
            <person name="Chouaia B."/>
            <person name="Comandatore F."/>
            <person name="Crotti E."/>
            <person name="Sassera D."/>
            <person name="Lievens P.M."/>
            <person name="Daffonchio D."/>
            <person name="Bandi C."/>
        </authorList>
    </citation>
    <scope>NUCLEOTIDE SEQUENCE [LARGE SCALE GENOMIC DNA]</scope>
    <source>
        <strain evidence="2">AM169</strain>
    </source>
</reference>
<protein>
    <submittedName>
        <fullName evidence="1">Uncharacterized protein</fullName>
    </submittedName>
</protein>
<dbReference type="EMBL" id="CBLY010000006">
    <property type="protein sequence ID" value="CDG33880.1"/>
    <property type="molecule type" value="Genomic_DNA"/>
</dbReference>
<reference evidence="1 2" key="1">
    <citation type="journal article" date="2014" name="Genome Biol. Evol.">
        <title>Acetic acid bacteria genomes reveal functional traits for adaptation to life in insect guts.</title>
        <authorList>
            <person name="Chouaia B."/>
            <person name="Gaiarsa S."/>
            <person name="Crotti E."/>
            <person name="Comandatore F."/>
            <person name="Degli Esposti M."/>
            <person name="Ricci I."/>
            <person name="Alma A."/>
            <person name="Favia G."/>
            <person name="Bandi C."/>
            <person name="Daffonchio D."/>
        </authorList>
    </citation>
    <scope>NUCLEOTIDE SEQUENCE [LARGE SCALE GENOMIC DNA]</scope>
    <source>
        <strain evidence="2">AM169</strain>
    </source>
</reference>
<evidence type="ECO:0000313" key="1">
    <source>
        <dbReference type="EMBL" id="CDG33880.1"/>
    </source>
</evidence>
<evidence type="ECO:0000313" key="2">
    <source>
        <dbReference type="Proteomes" id="UP000027590"/>
    </source>
</evidence>
<name>A0A7U7G668_9PROT</name>
<proteinExistence type="predicted"/>
<gene>
    <name evidence="1" type="ORF">SACS_1142</name>
</gene>
<organism evidence="1 2">
    <name type="scientific">Parasaccharibacter apium</name>
    <dbReference type="NCBI Taxonomy" id="1510841"/>
    <lineage>
        <taxon>Bacteria</taxon>
        <taxon>Pseudomonadati</taxon>
        <taxon>Pseudomonadota</taxon>
        <taxon>Alphaproteobacteria</taxon>
        <taxon>Acetobacterales</taxon>
        <taxon>Acetobacteraceae</taxon>
        <taxon>Parasaccharibacter</taxon>
    </lineage>
</organism>
<sequence>MGIILFVDKAILKDFIQFCHNTLYATAGLGYMAQIMPVVRSRFFKFQEKAI</sequence>
<dbReference type="Proteomes" id="UP000027590">
    <property type="component" value="Unassembled WGS sequence"/>
</dbReference>